<dbReference type="InterPro" id="IPR026444">
    <property type="entry name" value="Secre_tail"/>
</dbReference>
<dbReference type="EMBL" id="JAUJEB010000002">
    <property type="protein sequence ID" value="MDN5213165.1"/>
    <property type="molecule type" value="Genomic_DNA"/>
</dbReference>
<feature type="signal peptide" evidence="4">
    <location>
        <begin position="1"/>
        <end position="20"/>
    </location>
</feature>
<reference evidence="8" key="1">
    <citation type="submission" date="2023-06" db="EMBL/GenBank/DDBJ databases">
        <title>Genomic of Agaribacillus aureum.</title>
        <authorList>
            <person name="Wang G."/>
        </authorList>
    </citation>
    <scope>NUCLEOTIDE SEQUENCE</scope>
    <source>
        <strain evidence="8">BMA12</strain>
    </source>
</reference>
<feature type="domain" description="Sortilin N-terminal" evidence="6">
    <location>
        <begin position="507"/>
        <end position="613"/>
    </location>
</feature>
<dbReference type="InterPro" id="IPR028203">
    <property type="entry name" value="PSII_CF48-like_dom"/>
</dbReference>
<feature type="domain" description="Photosynthesis system II assembly factor Ycf48/Hcf136-like" evidence="5">
    <location>
        <begin position="307"/>
        <end position="355"/>
    </location>
</feature>
<feature type="domain" description="Secretion system C-terminal sorting" evidence="7">
    <location>
        <begin position="671"/>
        <end position="741"/>
    </location>
</feature>
<evidence type="ECO:0000256" key="3">
    <source>
        <dbReference type="ARBA" id="ARBA00023276"/>
    </source>
</evidence>
<dbReference type="NCBIfam" id="TIGR04183">
    <property type="entry name" value="Por_Secre_tail"/>
    <property type="match status" value="1"/>
</dbReference>
<keyword evidence="9" id="KW-1185">Reference proteome</keyword>
<dbReference type="InterPro" id="IPR015943">
    <property type="entry name" value="WD40/YVTN_repeat-like_dom_sf"/>
</dbReference>
<sequence length="743" mass="82906">MRRQLLVAMLLCACSGKVAAQWEQLSPQSPFIYGAPKLIAIPGADAFYAFGAQMISSENNGETWNIIAQNGLRSIDRIPTDRFYDIHFPAASAGFMINRHEIFATTDGNETWTRQLALESKNEFSNNPTFNAIHFASTQVGYAVGDFEKIFKTNDGGTTWEEISWSAVSSPYVSLTDVAFLNENVGYITGYRTPDIANNFAFSPFIMRTEDGGANWNRQPIPITLLSDHRKISLHLTRGSVFTGFSRSQFAPDFIYRWEAMTDQWAEIPLPAGFKVKKMFWTSPETGFIIGEDDQRRDVLYRSVDSGANWTRVLFDQQFVFRDIAFNSPDHGVITGEWGLLATADGGQTWETKFEPQHQFRSSVMAKDSIISLTQEGLLINHLDPRNNPWKVLNGDPVLDNFQKVVRLDNGSLALPGFFNGIVFLSKDKGKTLDPVSSTPLLGAKIQNIGDLLMLAGKTFGSPGVVFLSSTNEGTTWDQVTVDPAAGFATSFSVTSDTTLFVSTVEKLFQSSDYGKTWVEIARFPNERITNSYFIDKETGFLFLDNHTMIKTDDQGTQWRDVQISPEKEILVSDLYFINDTLGLMAGSSQLPETSVAETSIWKTTDGGDTWEEETLDQPYLSQITDLLRKDSTIYATGYFGLMLKARLKDIFLPASPVTGIDPPKNINVKIYPNPLTTQLAISRQTTTPATVQMIDLSGRVLKTLHVKDKKEIVLDIQLLPPGIYAIRLTTPQTSFTAKFVKE</sequence>
<keyword evidence="1" id="KW-0602">Photosynthesis</keyword>
<dbReference type="Pfam" id="PF18962">
    <property type="entry name" value="Por_Secre_tail"/>
    <property type="match status" value="1"/>
</dbReference>
<dbReference type="InterPro" id="IPR036278">
    <property type="entry name" value="Sialidase_sf"/>
</dbReference>
<feature type="domain" description="Photosynthesis system II assembly factor Ycf48/Hcf136-like" evidence="5">
    <location>
        <begin position="81"/>
        <end position="165"/>
    </location>
</feature>
<evidence type="ECO:0000259" key="5">
    <source>
        <dbReference type="Pfam" id="PF14870"/>
    </source>
</evidence>
<dbReference type="Proteomes" id="UP001172083">
    <property type="component" value="Unassembled WGS sequence"/>
</dbReference>
<evidence type="ECO:0000256" key="2">
    <source>
        <dbReference type="ARBA" id="ARBA00022737"/>
    </source>
</evidence>
<evidence type="ECO:0000313" key="8">
    <source>
        <dbReference type="EMBL" id="MDN5213165.1"/>
    </source>
</evidence>
<evidence type="ECO:0000256" key="1">
    <source>
        <dbReference type="ARBA" id="ARBA00022531"/>
    </source>
</evidence>
<evidence type="ECO:0000256" key="4">
    <source>
        <dbReference type="SAM" id="SignalP"/>
    </source>
</evidence>
<organism evidence="8 9">
    <name type="scientific">Agaribacillus aureus</name>
    <dbReference type="NCBI Taxonomy" id="3051825"/>
    <lineage>
        <taxon>Bacteria</taxon>
        <taxon>Pseudomonadati</taxon>
        <taxon>Bacteroidota</taxon>
        <taxon>Cytophagia</taxon>
        <taxon>Cytophagales</taxon>
        <taxon>Splendidivirgaceae</taxon>
        <taxon>Agaribacillus</taxon>
    </lineage>
</organism>
<gene>
    <name evidence="8" type="ORF">QQ020_13945</name>
</gene>
<dbReference type="Pfam" id="PF14870">
    <property type="entry name" value="PSII_BNR"/>
    <property type="match status" value="2"/>
</dbReference>
<dbReference type="Pfam" id="PF15902">
    <property type="entry name" value="Sortilin-Vps10"/>
    <property type="match status" value="1"/>
</dbReference>
<proteinExistence type="predicted"/>
<keyword evidence="4" id="KW-0732">Signal</keyword>
<comment type="caution">
    <text evidence="8">The sequence shown here is derived from an EMBL/GenBank/DDBJ whole genome shotgun (WGS) entry which is preliminary data.</text>
</comment>
<dbReference type="RefSeq" id="WP_346758505.1">
    <property type="nucleotide sequence ID" value="NZ_JAUJEB010000002.1"/>
</dbReference>
<evidence type="ECO:0000259" key="6">
    <source>
        <dbReference type="Pfam" id="PF15902"/>
    </source>
</evidence>
<dbReference type="SUPFAM" id="SSF50939">
    <property type="entry name" value="Sialidases"/>
    <property type="match status" value="1"/>
</dbReference>
<dbReference type="PANTHER" id="PTHR47199">
    <property type="entry name" value="PHOTOSYSTEM II STABILITY/ASSEMBLY FACTOR HCF136, CHLOROPLASTIC"/>
    <property type="match status" value="1"/>
</dbReference>
<keyword evidence="2" id="KW-0677">Repeat</keyword>
<feature type="chain" id="PRO_5045137701" evidence="4">
    <location>
        <begin position="21"/>
        <end position="743"/>
    </location>
</feature>
<protein>
    <submittedName>
        <fullName evidence="8">YCF48-related protein</fullName>
    </submittedName>
</protein>
<dbReference type="Gene3D" id="2.130.10.10">
    <property type="entry name" value="YVTN repeat-like/Quinoprotein amine dehydrogenase"/>
    <property type="match status" value="3"/>
</dbReference>
<evidence type="ECO:0000259" key="7">
    <source>
        <dbReference type="Pfam" id="PF18962"/>
    </source>
</evidence>
<name>A0ABT8L5Z1_9BACT</name>
<evidence type="ECO:0000313" key="9">
    <source>
        <dbReference type="Proteomes" id="UP001172083"/>
    </source>
</evidence>
<dbReference type="PANTHER" id="PTHR47199:SF2">
    <property type="entry name" value="PHOTOSYSTEM II STABILITY_ASSEMBLY FACTOR HCF136, CHLOROPLASTIC"/>
    <property type="match status" value="1"/>
</dbReference>
<accession>A0ABT8L5Z1</accession>
<dbReference type="SUPFAM" id="SSF110296">
    <property type="entry name" value="Oligoxyloglucan reducing end-specific cellobiohydrolase"/>
    <property type="match status" value="1"/>
</dbReference>
<keyword evidence="3" id="KW-0604">Photosystem II</keyword>
<dbReference type="InterPro" id="IPR031778">
    <property type="entry name" value="Sortilin_N"/>
</dbReference>